<dbReference type="PATRIC" id="fig|1423753.3.peg.2557"/>
<protein>
    <recommendedName>
        <fullName evidence="4">DUF5067 domain-containing protein</fullName>
    </recommendedName>
</protein>
<evidence type="ECO:0000256" key="2">
    <source>
        <dbReference type="SAM" id="MobiDB-lite"/>
    </source>
</evidence>
<dbReference type="EMBL" id="AZFS01000046">
    <property type="protein sequence ID" value="KRL95474.1"/>
    <property type="molecule type" value="Genomic_DNA"/>
</dbReference>
<dbReference type="AlphaFoldDB" id="A0A0R1UX24"/>
<gene>
    <name evidence="5" type="ORF">FD28_GL002440</name>
</gene>
<accession>A0A0R1UX24</accession>
<sequence>MNQSIKIGTALSLLLLLSGCGASNQKAAQSSSSQHTSQTAKKISNTNRSRRRQSSHSQSQAKTATFANSQFTINQVTYKLTGTEVTASATANRNLFVIYYTVSNQQSKAIVPADLWESSVSAKQDGKTLGTGNLAFTTNQTKDNNLLNHTVMPVKAGKSVTGLATFEPKNLDPVTVSFKDTNGQLVHTSHYNLNEH</sequence>
<evidence type="ECO:0000313" key="5">
    <source>
        <dbReference type="EMBL" id="KRL95474.1"/>
    </source>
</evidence>
<dbReference type="OrthoDB" id="2293256at2"/>
<comment type="caution">
    <text evidence="5">The sequence shown here is derived from an EMBL/GenBank/DDBJ whole genome shotgun (WGS) entry which is preliminary data.</text>
</comment>
<dbReference type="RefSeq" id="WP_057733183.1">
    <property type="nucleotide sequence ID" value="NZ_AZFS01000046.1"/>
</dbReference>
<organism evidence="5 6">
    <name type="scientific">Levilactobacillus hammesii DSM 16381</name>
    <dbReference type="NCBI Taxonomy" id="1423753"/>
    <lineage>
        <taxon>Bacteria</taxon>
        <taxon>Bacillati</taxon>
        <taxon>Bacillota</taxon>
        <taxon>Bacilli</taxon>
        <taxon>Lactobacillales</taxon>
        <taxon>Lactobacillaceae</taxon>
        <taxon>Levilactobacillus</taxon>
    </lineage>
</organism>
<evidence type="ECO:0000256" key="1">
    <source>
        <dbReference type="ARBA" id="ARBA00022729"/>
    </source>
</evidence>
<evidence type="ECO:0000256" key="3">
    <source>
        <dbReference type="SAM" id="SignalP"/>
    </source>
</evidence>
<dbReference type="InterPro" id="IPR029050">
    <property type="entry name" value="Immunoprotect_excell_Ig-like"/>
</dbReference>
<feature type="signal peptide" evidence="3">
    <location>
        <begin position="1"/>
        <end position="27"/>
    </location>
</feature>
<reference evidence="5 6" key="1">
    <citation type="journal article" date="2015" name="Genome Announc.">
        <title>Expanding the biotechnology potential of lactobacilli through comparative genomics of 213 strains and associated genera.</title>
        <authorList>
            <person name="Sun Z."/>
            <person name="Harris H.M."/>
            <person name="McCann A."/>
            <person name="Guo C."/>
            <person name="Argimon S."/>
            <person name="Zhang W."/>
            <person name="Yang X."/>
            <person name="Jeffery I.B."/>
            <person name="Cooney J.C."/>
            <person name="Kagawa T.F."/>
            <person name="Liu W."/>
            <person name="Song Y."/>
            <person name="Salvetti E."/>
            <person name="Wrobel A."/>
            <person name="Rasinkangas P."/>
            <person name="Parkhill J."/>
            <person name="Rea M.C."/>
            <person name="O'Sullivan O."/>
            <person name="Ritari J."/>
            <person name="Douillard F.P."/>
            <person name="Paul Ross R."/>
            <person name="Yang R."/>
            <person name="Briner A.E."/>
            <person name="Felis G.E."/>
            <person name="de Vos W.M."/>
            <person name="Barrangou R."/>
            <person name="Klaenhammer T.R."/>
            <person name="Caufield P.W."/>
            <person name="Cui Y."/>
            <person name="Zhang H."/>
            <person name="O'Toole P.W."/>
        </authorList>
    </citation>
    <scope>NUCLEOTIDE SEQUENCE [LARGE SCALE GENOMIC DNA]</scope>
    <source>
        <strain evidence="5 6">DSM 16381</strain>
    </source>
</reference>
<feature type="region of interest" description="Disordered" evidence="2">
    <location>
        <begin position="27"/>
        <end position="63"/>
    </location>
</feature>
<evidence type="ECO:0000313" key="6">
    <source>
        <dbReference type="Proteomes" id="UP000051580"/>
    </source>
</evidence>
<name>A0A0R1UX24_9LACO</name>
<proteinExistence type="predicted"/>
<dbReference type="InterPro" id="IPR031989">
    <property type="entry name" value="DUF5067"/>
</dbReference>
<evidence type="ECO:0000259" key="4">
    <source>
        <dbReference type="Pfam" id="PF16729"/>
    </source>
</evidence>
<feature type="domain" description="DUF5067" evidence="4">
    <location>
        <begin position="53"/>
        <end position="180"/>
    </location>
</feature>
<feature type="chain" id="PRO_5006411983" description="DUF5067 domain-containing protein" evidence="3">
    <location>
        <begin position="28"/>
        <end position="196"/>
    </location>
</feature>
<dbReference type="Gene3D" id="2.60.40.1240">
    <property type="match status" value="1"/>
</dbReference>
<dbReference type="STRING" id="1423753.FD28_GL002440"/>
<keyword evidence="6" id="KW-1185">Reference proteome</keyword>
<dbReference type="Proteomes" id="UP000051580">
    <property type="component" value="Unassembled WGS sequence"/>
</dbReference>
<keyword evidence="1 3" id="KW-0732">Signal</keyword>
<dbReference type="Pfam" id="PF16729">
    <property type="entry name" value="DUF5067"/>
    <property type="match status" value="1"/>
</dbReference>
<feature type="compositionally biased region" description="Low complexity" evidence="2">
    <location>
        <begin position="27"/>
        <end position="42"/>
    </location>
</feature>
<dbReference type="PROSITE" id="PS51257">
    <property type="entry name" value="PROKAR_LIPOPROTEIN"/>
    <property type="match status" value="1"/>
</dbReference>